<dbReference type="EMBL" id="JNVM01000017">
    <property type="protein sequence ID" value="KEQ24106.1"/>
    <property type="molecule type" value="Genomic_DNA"/>
</dbReference>
<keyword evidence="1" id="KW-0805">Transcription regulation</keyword>
<dbReference type="Pfam" id="PF00455">
    <property type="entry name" value="DeoRC"/>
    <property type="match status" value="1"/>
</dbReference>
<dbReference type="InterPro" id="IPR001034">
    <property type="entry name" value="DeoR_HTH"/>
</dbReference>
<proteinExistence type="predicted"/>
<dbReference type="InterPro" id="IPR050313">
    <property type="entry name" value="Carb_Metab_HTH_regulators"/>
</dbReference>
<evidence type="ECO:0000256" key="1">
    <source>
        <dbReference type="ARBA" id="ARBA00023015"/>
    </source>
</evidence>
<name>A0A081P083_9BACL</name>
<keyword evidence="5" id="KW-1185">Reference proteome</keyword>
<dbReference type="PANTHER" id="PTHR30363">
    <property type="entry name" value="HTH-TYPE TRANSCRIPTIONAL REGULATOR SRLR-RELATED"/>
    <property type="match status" value="1"/>
</dbReference>
<feature type="domain" description="HTH deoR-type" evidence="3">
    <location>
        <begin position="5"/>
        <end position="60"/>
    </location>
</feature>
<dbReference type="OrthoDB" id="9797223at2"/>
<dbReference type="SMART" id="SM01134">
    <property type="entry name" value="DeoRC"/>
    <property type="match status" value="1"/>
</dbReference>
<dbReference type="PROSITE" id="PS51000">
    <property type="entry name" value="HTH_DEOR_2"/>
    <property type="match status" value="1"/>
</dbReference>
<reference evidence="4 5" key="1">
    <citation type="submission" date="2014-06" db="EMBL/GenBank/DDBJ databases">
        <title>Draft genome sequence of Paenibacillus sp. MSt1.</title>
        <authorList>
            <person name="Aw Y.K."/>
            <person name="Ong K.S."/>
            <person name="Gan H.M."/>
            <person name="Lee S.M."/>
        </authorList>
    </citation>
    <scope>NUCLEOTIDE SEQUENCE [LARGE SCALE GENOMIC DNA]</scope>
    <source>
        <strain evidence="4 5">MSt1</strain>
    </source>
</reference>
<dbReference type="SUPFAM" id="SSF100950">
    <property type="entry name" value="NagB/RpiA/CoA transferase-like"/>
    <property type="match status" value="1"/>
</dbReference>
<gene>
    <name evidence="4" type="ORF">ET33_10385</name>
</gene>
<evidence type="ECO:0000313" key="4">
    <source>
        <dbReference type="EMBL" id="KEQ24106.1"/>
    </source>
</evidence>
<dbReference type="InterPro" id="IPR036388">
    <property type="entry name" value="WH-like_DNA-bd_sf"/>
</dbReference>
<dbReference type="AlphaFoldDB" id="A0A081P083"/>
<dbReference type="SMART" id="SM00420">
    <property type="entry name" value="HTH_DEOR"/>
    <property type="match status" value="1"/>
</dbReference>
<evidence type="ECO:0000313" key="5">
    <source>
        <dbReference type="Proteomes" id="UP000028123"/>
    </source>
</evidence>
<dbReference type="Proteomes" id="UP000028123">
    <property type="component" value="Unassembled WGS sequence"/>
</dbReference>
<dbReference type="PANTHER" id="PTHR30363:SF44">
    <property type="entry name" value="AGA OPERON TRANSCRIPTIONAL REPRESSOR-RELATED"/>
    <property type="match status" value="1"/>
</dbReference>
<dbReference type="RefSeq" id="WP_036686282.1">
    <property type="nucleotide sequence ID" value="NZ_JNVM01000017.1"/>
</dbReference>
<dbReference type="Gene3D" id="3.40.50.1360">
    <property type="match status" value="1"/>
</dbReference>
<keyword evidence="2" id="KW-0804">Transcription</keyword>
<dbReference type="GO" id="GO:0003700">
    <property type="term" value="F:DNA-binding transcription factor activity"/>
    <property type="evidence" value="ECO:0007669"/>
    <property type="project" value="InterPro"/>
</dbReference>
<evidence type="ECO:0000256" key="2">
    <source>
        <dbReference type="ARBA" id="ARBA00023163"/>
    </source>
</evidence>
<comment type="caution">
    <text evidence="4">The sequence shown here is derived from an EMBL/GenBank/DDBJ whole genome shotgun (WGS) entry which is preliminary data.</text>
</comment>
<dbReference type="SUPFAM" id="SSF46785">
    <property type="entry name" value="Winged helix' DNA-binding domain"/>
    <property type="match status" value="1"/>
</dbReference>
<protein>
    <submittedName>
        <fullName evidence="4">Cytochrome C</fullName>
    </submittedName>
</protein>
<dbReference type="InterPro" id="IPR014036">
    <property type="entry name" value="DeoR-like_C"/>
</dbReference>
<dbReference type="eggNOG" id="COG1349">
    <property type="taxonomic scope" value="Bacteria"/>
</dbReference>
<dbReference type="PRINTS" id="PR00037">
    <property type="entry name" value="HTHLACR"/>
</dbReference>
<accession>A0A081P083</accession>
<evidence type="ECO:0000259" key="3">
    <source>
        <dbReference type="PROSITE" id="PS51000"/>
    </source>
</evidence>
<dbReference type="InterPro" id="IPR036390">
    <property type="entry name" value="WH_DNA-bd_sf"/>
</dbReference>
<dbReference type="Pfam" id="PF08220">
    <property type="entry name" value="HTH_DeoR"/>
    <property type="match status" value="1"/>
</dbReference>
<sequence length="261" mass="29597">MSLVGEERKDVILNTLNLEGKVKTFELVEKLKVSSETVRRYLEELEAENKLKRVYGGAVKINLAREEPPHLKREELYADEKKRIGRAAASLVEDNDVIFIDDGTTTQQMIHFLLNKKNITVLAFSAPALYLLIDYKNKELFSGDVYFIGGKVNASQARVSGSMAERMVEQFYADKAFISIDGLMVNRGITSFDAERGQLARKLIEHSKQSIVMTDRSKIGEGQFYKLADLKEIDIIISDVNMPKEWETDLQTSGVTWIHAM</sequence>
<organism evidence="4 5">
    <name type="scientific">Paenibacillus tyrfis</name>
    <dbReference type="NCBI Taxonomy" id="1501230"/>
    <lineage>
        <taxon>Bacteria</taxon>
        <taxon>Bacillati</taxon>
        <taxon>Bacillota</taxon>
        <taxon>Bacilli</taxon>
        <taxon>Bacillales</taxon>
        <taxon>Paenibacillaceae</taxon>
        <taxon>Paenibacillus</taxon>
    </lineage>
</organism>
<dbReference type="InterPro" id="IPR037171">
    <property type="entry name" value="NagB/RpiA_transferase-like"/>
</dbReference>
<dbReference type="Gene3D" id="1.10.10.10">
    <property type="entry name" value="Winged helix-like DNA-binding domain superfamily/Winged helix DNA-binding domain"/>
    <property type="match status" value="1"/>
</dbReference>